<protein>
    <submittedName>
        <fullName evidence="1">Uncharacterized protein</fullName>
    </submittedName>
</protein>
<proteinExistence type="predicted"/>
<dbReference type="EMBL" id="AKWR02000072">
    <property type="protein sequence ID" value="EMJ37745.1"/>
    <property type="molecule type" value="Genomic_DNA"/>
</dbReference>
<reference evidence="1 2" key="1">
    <citation type="submission" date="2013-01" db="EMBL/GenBank/DDBJ databases">
        <authorList>
            <person name="Harkins D.M."/>
            <person name="Durkin A.S."/>
            <person name="Brinkac L.M."/>
            <person name="Haft D.H."/>
            <person name="Selengut J.D."/>
            <person name="Sanka R."/>
            <person name="DePew J."/>
            <person name="Purushe J."/>
            <person name="Peacock S.J."/>
            <person name="Thaipadungpanit J."/>
            <person name="Wuthiekanun V.W."/>
            <person name="Day N.P."/>
            <person name="Vinetz J.M."/>
            <person name="Sutton G.G."/>
            <person name="Nierman W.C."/>
            <person name="Fouts D.E."/>
        </authorList>
    </citation>
    <scope>NUCLEOTIDE SEQUENCE [LARGE SCALE GENOMIC DNA]</scope>
    <source>
        <strain evidence="1 2">FPW1039</strain>
    </source>
</reference>
<accession>A0A0F6II70</accession>
<comment type="caution">
    <text evidence="1">The sequence shown here is derived from an EMBL/GenBank/DDBJ whole genome shotgun (WGS) entry which is preliminary data.</text>
</comment>
<name>A0A0F6II70_LEPIR</name>
<evidence type="ECO:0000313" key="1">
    <source>
        <dbReference type="EMBL" id="EMJ37745.1"/>
    </source>
</evidence>
<dbReference type="Proteomes" id="UP000012164">
    <property type="component" value="Unassembled WGS sequence"/>
</dbReference>
<dbReference type="AlphaFoldDB" id="A0A0F6II70"/>
<organism evidence="1 2">
    <name type="scientific">Leptospira interrogans str. FPW1039</name>
    <dbReference type="NCBI Taxonomy" id="1193040"/>
    <lineage>
        <taxon>Bacteria</taxon>
        <taxon>Pseudomonadati</taxon>
        <taxon>Spirochaetota</taxon>
        <taxon>Spirochaetia</taxon>
        <taxon>Leptospirales</taxon>
        <taxon>Leptospiraceae</taxon>
        <taxon>Leptospira</taxon>
    </lineage>
</organism>
<evidence type="ECO:0000313" key="2">
    <source>
        <dbReference type="Proteomes" id="UP000012164"/>
    </source>
</evidence>
<gene>
    <name evidence="1" type="ORF">LEP1GSC079_4938</name>
</gene>
<sequence length="213" mass="26063">MNNLSELTKEIIFTFLFGNLSLQEFEIFLYESKEIENTFKYDEYIELLSLNFSKRSNRHEAFKIIEKNIDMSEYEVWRLNKIFNSIVHREENYPQLIASLYDLYCKGYYFLNILGLDFGLHLTYPREYNYDKNISELIKSEQIKLANALYPEIIYHVHLIQRFLNDKKIIVTGKLNDFNNYEYIDNRNEEEKAQTEYSNIENKRKWWQFWRSE</sequence>